<evidence type="ECO:0000256" key="3">
    <source>
        <dbReference type="ARBA" id="ARBA00022989"/>
    </source>
</evidence>
<gene>
    <name evidence="8" type="ORF">EJ05DRAFT_473390</name>
</gene>
<evidence type="ECO:0000256" key="4">
    <source>
        <dbReference type="ARBA" id="ARBA00023136"/>
    </source>
</evidence>
<keyword evidence="9" id="KW-1185">Reference proteome</keyword>
<evidence type="ECO:0000256" key="5">
    <source>
        <dbReference type="ARBA" id="ARBA00038359"/>
    </source>
</evidence>
<feature type="transmembrane region" description="Helical" evidence="6">
    <location>
        <begin position="219"/>
        <end position="243"/>
    </location>
</feature>
<organism evidence="8 9">
    <name type="scientific">Pseudovirgaria hyperparasitica</name>
    <dbReference type="NCBI Taxonomy" id="470096"/>
    <lineage>
        <taxon>Eukaryota</taxon>
        <taxon>Fungi</taxon>
        <taxon>Dikarya</taxon>
        <taxon>Ascomycota</taxon>
        <taxon>Pezizomycotina</taxon>
        <taxon>Dothideomycetes</taxon>
        <taxon>Dothideomycetes incertae sedis</taxon>
        <taxon>Acrospermales</taxon>
        <taxon>Acrospermaceae</taxon>
        <taxon>Pseudovirgaria</taxon>
    </lineage>
</organism>
<evidence type="ECO:0000313" key="9">
    <source>
        <dbReference type="Proteomes" id="UP000799437"/>
    </source>
</evidence>
<dbReference type="Proteomes" id="UP000799437">
    <property type="component" value="Unassembled WGS sequence"/>
</dbReference>
<keyword evidence="3 6" id="KW-1133">Transmembrane helix</keyword>
<evidence type="ECO:0000256" key="6">
    <source>
        <dbReference type="SAM" id="Phobius"/>
    </source>
</evidence>
<evidence type="ECO:0000259" key="7">
    <source>
        <dbReference type="Pfam" id="PF20684"/>
    </source>
</evidence>
<dbReference type="RefSeq" id="XP_033603231.1">
    <property type="nucleotide sequence ID" value="XM_033743391.1"/>
</dbReference>
<evidence type="ECO:0000313" key="8">
    <source>
        <dbReference type="EMBL" id="KAF2760780.1"/>
    </source>
</evidence>
<feature type="transmembrane region" description="Helical" evidence="6">
    <location>
        <begin position="135"/>
        <end position="157"/>
    </location>
</feature>
<dbReference type="InterPro" id="IPR049326">
    <property type="entry name" value="Rhodopsin_dom_fungi"/>
</dbReference>
<feature type="domain" description="Rhodopsin" evidence="7">
    <location>
        <begin position="38"/>
        <end position="282"/>
    </location>
</feature>
<dbReference type="GO" id="GO:0016020">
    <property type="term" value="C:membrane"/>
    <property type="evidence" value="ECO:0007669"/>
    <property type="project" value="UniProtKB-SubCell"/>
</dbReference>
<evidence type="ECO:0000256" key="2">
    <source>
        <dbReference type="ARBA" id="ARBA00022692"/>
    </source>
</evidence>
<dbReference type="GeneID" id="54484445"/>
<dbReference type="InterPro" id="IPR052337">
    <property type="entry name" value="SAT4-like"/>
</dbReference>
<dbReference type="Pfam" id="PF20684">
    <property type="entry name" value="Fung_rhodopsin"/>
    <property type="match status" value="1"/>
</dbReference>
<feature type="transmembrane region" description="Helical" evidence="6">
    <location>
        <begin position="258"/>
        <end position="278"/>
    </location>
</feature>
<dbReference type="PANTHER" id="PTHR33048:SF47">
    <property type="entry name" value="INTEGRAL MEMBRANE PROTEIN-RELATED"/>
    <property type="match status" value="1"/>
</dbReference>
<comment type="subcellular location">
    <subcellularLocation>
        <location evidence="1">Membrane</location>
        <topology evidence="1">Multi-pass membrane protein</topology>
    </subcellularLocation>
</comment>
<feature type="transmembrane region" description="Helical" evidence="6">
    <location>
        <begin position="21"/>
        <end position="42"/>
    </location>
</feature>
<keyword evidence="4 6" id="KW-0472">Membrane</keyword>
<protein>
    <recommendedName>
        <fullName evidence="7">Rhodopsin domain-containing protein</fullName>
    </recommendedName>
</protein>
<dbReference type="EMBL" id="ML996567">
    <property type="protein sequence ID" value="KAF2760780.1"/>
    <property type="molecule type" value="Genomic_DNA"/>
</dbReference>
<accession>A0A6A6WFK1</accession>
<feature type="transmembrane region" description="Helical" evidence="6">
    <location>
        <begin position="54"/>
        <end position="73"/>
    </location>
</feature>
<evidence type="ECO:0000256" key="1">
    <source>
        <dbReference type="ARBA" id="ARBA00004141"/>
    </source>
</evidence>
<name>A0A6A6WFK1_9PEZI</name>
<proteinExistence type="inferred from homology"/>
<reference evidence="8" key="1">
    <citation type="journal article" date="2020" name="Stud. Mycol.">
        <title>101 Dothideomycetes genomes: a test case for predicting lifestyles and emergence of pathogens.</title>
        <authorList>
            <person name="Haridas S."/>
            <person name="Albert R."/>
            <person name="Binder M."/>
            <person name="Bloem J."/>
            <person name="Labutti K."/>
            <person name="Salamov A."/>
            <person name="Andreopoulos B."/>
            <person name="Baker S."/>
            <person name="Barry K."/>
            <person name="Bills G."/>
            <person name="Bluhm B."/>
            <person name="Cannon C."/>
            <person name="Castanera R."/>
            <person name="Culley D."/>
            <person name="Daum C."/>
            <person name="Ezra D."/>
            <person name="Gonzalez J."/>
            <person name="Henrissat B."/>
            <person name="Kuo A."/>
            <person name="Liang C."/>
            <person name="Lipzen A."/>
            <person name="Lutzoni F."/>
            <person name="Magnuson J."/>
            <person name="Mondo S."/>
            <person name="Nolan M."/>
            <person name="Ohm R."/>
            <person name="Pangilinan J."/>
            <person name="Park H.-J."/>
            <person name="Ramirez L."/>
            <person name="Alfaro M."/>
            <person name="Sun H."/>
            <person name="Tritt A."/>
            <person name="Yoshinaga Y."/>
            <person name="Zwiers L.-H."/>
            <person name="Turgeon B."/>
            <person name="Goodwin S."/>
            <person name="Spatafora J."/>
            <person name="Crous P."/>
            <person name="Grigoriev I."/>
        </authorList>
    </citation>
    <scope>NUCLEOTIDE SEQUENCE</scope>
    <source>
        <strain evidence="8">CBS 121739</strain>
    </source>
</reference>
<sequence length="335" mass="36749">MNMSQSVLSPEYAAENIGPRAYGTAITFAILDITFVSLRFISRKVSRLQLATDDFLIVSALIICLGLSACAIVEVEIAGVGRHLPVVLVTDPEAVKNWAKCAYAVEQLYCVAVSLPKLSIAATYLRIFTEMPYRIATLLVCGVMIANATAGIIASLAQCQPFSARWNLQIMLHNPTSVCIDSIQYWRWISFPNIVTDVALLILPLPVVWRLKMSTAQKIALSLVFVTGSVGIIAAIVRFSYFFSIDVLTDGTYVTANLLVWTIVEPGVYLMAACLPAIRPLFLATVSQLNRITGLRSYGITASTSKARDNKSDEAHIHVSNEIQLEWSQIDAESR</sequence>
<dbReference type="AlphaFoldDB" id="A0A6A6WFK1"/>
<comment type="similarity">
    <text evidence="5">Belongs to the SAT4 family.</text>
</comment>
<dbReference type="PANTHER" id="PTHR33048">
    <property type="entry name" value="PTH11-LIKE INTEGRAL MEMBRANE PROTEIN (AFU_ORTHOLOGUE AFUA_5G11245)"/>
    <property type="match status" value="1"/>
</dbReference>
<keyword evidence="2 6" id="KW-0812">Transmembrane</keyword>
<dbReference type="OrthoDB" id="5329176at2759"/>